<dbReference type="EMBL" id="CP041036">
    <property type="protein sequence ID" value="QDE29889.1"/>
    <property type="molecule type" value="Genomic_DNA"/>
</dbReference>
<feature type="chain" id="PRO_5021265498" evidence="1">
    <location>
        <begin position="20"/>
        <end position="168"/>
    </location>
</feature>
<dbReference type="Proteomes" id="UP000319809">
    <property type="component" value="Chromosome"/>
</dbReference>
<protein>
    <submittedName>
        <fullName evidence="2">Uncharacterized protein</fullName>
    </submittedName>
</protein>
<dbReference type="RefSeq" id="WP_140233189.1">
    <property type="nucleotide sequence ID" value="NZ_CP041036.1"/>
</dbReference>
<gene>
    <name evidence="2" type="ORF">FH971_02245</name>
</gene>
<feature type="signal peptide" evidence="1">
    <location>
        <begin position="1"/>
        <end position="19"/>
    </location>
</feature>
<dbReference type="AlphaFoldDB" id="A0A4Y5YBB9"/>
<dbReference type="KEGG" id="spol:FH971_02245"/>
<name>A0A4Y5YBB9_9GAMM</name>
<dbReference type="InterPro" id="IPR016987">
    <property type="entry name" value="UCP023238"/>
</dbReference>
<sequence length="168" mass="18529">MRLSLIAVGIILMSTNVYANSNLGQQLSICAAKTDKLERLICYDELAANAKPSAHIMAPASPKVVTAKPSVAVPVVRAPVESVDTFGLKKKVVEKQIDKIYFEVSAVKKGPYDELIITLTNGQVWKQTNPERYKVIKGQRIFIKSGALSSFLLGNDERKATTRVRRLK</sequence>
<evidence type="ECO:0000313" key="2">
    <source>
        <dbReference type="EMBL" id="QDE29889.1"/>
    </source>
</evidence>
<evidence type="ECO:0000256" key="1">
    <source>
        <dbReference type="SAM" id="SignalP"/>
    </source>
</evidence>
<reference evidence="2 3" key="1">
    <citation type="submission" date="2019-06" db="EMBL/GenBank/DDBJ databases">
        <title>The genome of Shewanella sp. SM1901.</title>
        <authorList>
            <person name="Cha Q."/>
        </authorList>
    </citation>
    <scope>NUCLEOTIDE SEQUENCE [LARGE SCALE GENOMIC DNA]</scope>
    <source>
        <strain evidence="2 3">SM1901</strain>
    </source>
</reference>
<accession>A0A4Y5YBB9</accession>
<keyword evidence="3" id="KW-1185">Reference proteome</keyword>
<evidence type="ECO:0000313" key="3">
    <source>
        <dbReference type="Proteomes" id="UP000319809"/>
    </source>
</evidence>
<dbReference type="PIRSF" id="PIRSF032038">
    <property type="entry name" value="UCP023238"/>
    <property type="match status" value="1"/>
</dbReference>
<organism evidence="2 3">
    <name type="scientific">Shewanella polaris</name>
    <dbReference type="NCBI Taxonomy" id="2588449"/>
    <lineage>
        <taxon>Bacteria</taxon>
        <taxon>Pseudomonadati</taxon>
        <taxon>Pseudomonadota</taxon>
        <taxon>Gammaproteobacteria</taxon>
        <taxon>Alteromonadales</taxon>
        <taxon>Shewanellaceae</taxon>
        <taxon>Shewanella</taxon>
    </lineage>
</organism>
<proteinExistence type="predicted"/>
<keyword evidence="1" id="KW-0732">Signal</keyword>